<dbReference type="SUPFAM" id="SSF47413">
    <property type="entry name" value="lambda repressor-like DNA-binding domains"/>
    <property type="match status" value="1"/>
</dbReference>
<sequence>MPKPFRRLRFELGELDIDQVTLAEKLGRGDSYISGRMNGKGSWSLWEAFEMMRIIGAPLSKIEQYFPLQEIPAPGRGGKTA</sequence>
<evidence type="ECO:0000313" key="2">
    <source>
        <dbReference type="Proteomes" id="UP000658131"/>
    </source>
</evidence>
<keyword evidence="2" id="KW-1185">Reference proteome</keyword>
<comment type="caution">
    <text evidence="1">The sequence shown here is derived from an EMBL/GenBank/DDBJ whole genome shotgun (WGS) entry which is preliminary data.</text>
</comment>
<dbReference type="InterPro" id="IPR010982">
    <property type="entry name" value="Lambda_DNA-bd_dom_sf"/>
</dbReference>
<dbReference type="Proteomes" id="UP000658131">
    <property type="component" value="Unassembled WGS sequence"/>
</dbReference>
<evidence type="ECO:0000313" key="1">
    <source>
        <dbReference type="EMBL" id="MBC8575857.1"/>
    </source>
</evidence>
<dbReference type="RefSeq" id="WP_262399426.1">
    <property type="nucleotide sequence ID" value="NZ_JACRTB010000007.1"/>
</dbReference>
<dbReference type="EMBL" id="JACRTB010000007">
    <property type="protein sequence ID" value="MBC8575857.1"/>
    <property type="molecule type" value="Genomic_DNA"/>
</dbReference>
<name>A0ABR7NHH4_9FIRM</name>
<accession>A0ABR7NHH4</accession>
<protein>
    <recommendedName>
        <fullName evidence="3">HTH cro/C1-type domain-containing protein</fullName>
    </recommendedName>
</protein>
<evidence type="ECO:0008006" key="3">
    <source>
        <dbReference type="Google" id="ProtNLM"/>
    </source>
</evidence>
<proteinExistence type="predicted"/>
<reference evidence="1 2" key="1">
    <citation type="submission" date="2020-08" db="EMBL/GenBank/DDBJ databases">
        <title>Genome public.</title>
        <authorList>
            <person name="Liu C."/>
            <person name="Sun Q."/>
        </authorList>
    </citation>
    <scope>NUCLEOTIDE SEQUENCE [LARGE SCALE GENOMIC DNA]</scope>
    <source>
        <strain evidence="1 2">BX1</strain>
    </source>
</reference>
<organism evidence="1 2">
    <name type="scientific">Yanshouia hominis</name>
    <dbReference type="NCBI Taxonomy" id="2763673"/>
    <lineage>
        <taxon>Bacteria</taxon>
        <taxon>Bacillati</taxon>
        <taxon>Bacillota</taxon>
        <taxon>Clostridia</taxon>
        <taxon>Eubacteriales</taxon>
        <taxon>Oscillospiraceae</taxon>
        <taxon>Yanshouia</taxon>
    </lineage>
</organism>
<gene>
    <name evidence="1" type="ORF">H8717_05450</name>
</gene>